<dbReference type="SUPFAM" id="SSF57959">
    <property type="entry name" value="Leucine zipper domain"/>
    <property type="match status" value="1"/>
</dbReference>
<feature type="region of interest" description="Disordered" evidence="1">
    <location>
        <begin position="96"/>
        <end position="123"/>
    </location>
</feature>
<gene>
    <name evidence="3" type="ORF">L203_105245</name>
</gene>
<keyword evidence="4" id="KW-1185">Reference proteome</keyword>
<dbReference type="CDD" id="cd14686">
    <property type="entry name" value="bZIP"/>
    <property type="match status" value="1"/>
</dbReference>
<evidence type="ECO:0000259" key="2">
    <source>
        <dbReference type="PROSITE" id="PS50217"/>
    </source>
</evidence>
<dbReference type="Pfam" id="PF07716">
    <property type="entry name" value="bZIP_2"/>
    <property type="match status" value="1"/>
</dbReference>
<name>A0AAJ8M396_9TREE</name>
<dbReference type="EMBL" id="CP143789">
    <property type="protein sequence ID" value="WVN90013.1"/>
    <property type="molecule type" value="Genomic_DNA"/>
</dbReference>
<dbReference type="PROSITE" id="PS50217">
    <property type="entry name" value="BZIP"/>
    <property type="match status" value="1"/>
</dbReference>
<dbReference type="Proteomes" id="UP000094043">
    <property type="component" value="Chromosome 6"/>
</dbReference>
<sequence length="208" mass="23579">MSNSNEYWNPEDPRYYQSNNAVNQTFDGTNFILTEADSRPNTYLDQLLALSRQDTTVQSQGLAPPPWTAFQQTYARELSADGWATSGDSHIDLDEEEEAKKEERRLKHNASAAKARQKKREEDERILQELDEVTAQRDQLRERVEELEKRFGLPSSLPPATQSGMPHPSTTDQSVPVRSNKDRPSRHQNPSAQNHSNVSTSLNAGYPP</sequence>
<dbReference type="AlphaFoldDB" id="A0AAJ8M396"/>
<protein>
    <recommendedName>
        <fullName evidence="2">BZIP domain-containing protein</fullName>
    </recommendedName>
</protein>
<organism evidence="3 4">
    <name type="scientific">Cryptococcus depauperatus CBS 7841</name>
    <dbReference type="NCBI Taxonomy" id="1295531"/>
    <lineage>
        <taxon>Eukaryota</taxon>
        <taxon>Fungi</taxon>
        <taxon>Dikarya</taxon>
        <taxon>Basidiomycota</taxon>
        <taxon>Agaricomycotina</taxon>
        <taxon>Tremellomycetes</taxon>
        <taxon>Tremellales</taxon>
        <taxon>Cryptococcaceae</taxon>
        <taxon>Cryptococcus</taxon>
    </lineage>
</organism>
<reference evidence="3" key="1">
    <citation type="submission" date="2016-06" db="EMBL/GenBank/DDBJ databases">
        <authorList>
            <person name="Cuomo C."/>
            <person name="Litvintseva A."/>
            <person name="Heitman J."/>
            <person name="Chen Y."/>
            <person name="Sun S."/>
            <person name="Springer D."/>
            <person name="Dromer F."/>
            <person name="Young S."/>
            <person name="Zeng Q."/>
            <person name="Chapman S."/>
            <person name="Gujja S."/>
            <person name="Saif S."/>
            <person name="Birren B."/>
        </authorList>
    </citation>
    <scope>NUCLEOTIDE SEQUENCE</scope>
    <source>
        <strain evidence="3">CBS 7841</strain>
    </source>
</reference>
<feature type="domain" description="BZIP" evidence="2">
    <location>
        <begin position="98"/>
        <end position="150"/>
    </location>
</feature>
<feature type="compositionally biased region" description="Polar residues" evidence="1">
    <location>
        <begin position="158"/>
        <end position="177"/>
    </location>
</feature>
<reference evidence="3" key="2">
    <citation type="journal article" date="2022" name="Elife">
        <title>Obligate sexual reproduction of a homothallic fungus closely related to the Cryptococcus pathogenic species complex.</title>
        <authorList>
            <person name="Passer A.R."/>
            <person name="Clancey S.A."/>
            <person name="Shea T."/>
            <person name="David-Palma M."/>
            <person name="Averette A.F."/>
            <person name="Boekhout T."/>
            <person name="Porcel B.M."/>
            <person name="Nowrousian M."/>
            <person name="Cuomo C.A."/>
            <person name="Sun S."/>
            <person name="Heitman J."/>
            <person name="Coelho M.A."/>
        </authorList>
    </citation>
    <scope>NUCLEOTIDE SEQUENCE</scope>
    <source>
        <strain evidence="3">CBS 7841</strain>
    </source>
</reference>
<evidence type="ECO:0000313" key="4">
    <source>
        <dbReference type="Proteomes" id="UP000094043"/>
    </source>
</evidence>
<dbReference type="GO" id="GO:0003700">
    <property type="term" value="F:DNA-binding transcription factor activity"/>
    <property type="evidence" value="ECO:0007669"/>
    <property type="project" value="InterPro"/>
</dbReference>
<accession>A0AAJ8M396</accession>
<dbReference type="InterPro" id="IPR004827">
    <property type="entry name" value="bZIP"/>
</dbReference>
<reference evidence="3" key="3">
    <citation type="submission" date="2024-01" db="EMBL/GenBank/DDBJ databases">
        <authorList>
            <person name="Coelho M.A."/>
            <person name="David-Palma M."/>
            <person name="Shea T."/>
            <person name="Sun S."/>
            <person name="Cuomo C.A."/>
            <person name="Heitman J."/>
        </authorList>
    </citation>
    <scope>NUCLEOTIDE SEQUENCE</scope>
    <source>
        <strain evidence="3">CBS 7841</strain>
    </source>
</reference>
<dbReference type="InterPro" id="IPR046347">
    <property type="entry name" value="bZIP_sf"/>
</dbReference>
<dbReference type="GeneID" id="91089454"/>
<proteinExistence type="predicted"/>
<evidence type="ECO:0000256" key="1">
    <source>
        <dbReference type="SAM" id="MobiDB-lite"/>
    </source>
</evidence>
<evidence type="ECO:0000313" key="3">
    <source>
        <dbReference type="EMBL" id="WVN90013.1"/>
    </source>
</evidence>
<dbReference type="RefSeq" id="XP_066070713.1">
    <property type="nucleotide sequence ID" value="XM_066214616.1"/>
</dbReference>
<feature type="compositionally biased region" description="Polar residues" evidence="1">
    <location>
        <begin position="187"/>
        <end position="208"/>
    </location>
</feature>
<feature type="region of interest" description="Disordered" evidence="1">
    <location>
        <begin position="146"/>
        <end position="208"/>
    </location>
</feature>
<dbReference type="KEGG" id="cdep:91089454"/>
<dbReference type="Gene3D" id="1.20.5.170">
    <property type="match status" value="1"/>
</dbReference>